<dbReference type="EMBL" id="LGRX02006212">
    <property type="protein sequence ID" value="KAK3277219.1"/>
    <property type="molecule type" value="Genomic_DNA"/>
</dbReference>
<reference evidence="3 4" key="1">
    <citation type="journal article" date="2015" name="Genome Biol. Evol.">
        <title>Comparative Genomics of a Bacterivorous Green Alga Reveals Evolutionary Causalities and Consequences of Phago-Mixotrophic Mode of Nutrition.</title>
        <authorList>
            <person name="Burns J.A."/>
            <person name="Paasch A."/>
            <person name="Narechania A."/>
            <person name="Kim E."/>
        </authorList>
    </citation>
    <scope>NUCLEOTIDE SEQUENCE [LARGE SCALE GENOMIC DNA]</scope>
    <source>
        <strain evidence="3 4">PLY_AMNH</strain>
    </source>
</reference>
<dbReference type="AlphaFoldDB" id="A0AAE0LA24"/>
<gene>
    <name evidence="3" type="ORF">CYMTET_14760</name>
</gene>
<evidence type="ECO:0000313" key="4">
    <source>
        <dbReference type="Proteomes" id="UP001190700"/>
    </source>
</evidence>
<feature type="coiled-coil region" evidence="1">
    <location>
        <begin position="401"/>
        <end position="428"/>
    </location>
</feature>
<keyword evidence="1" id="KW-0175">Coiled coil</keyword>
<proteinExistence type="predicted"/>
<feature type="compositionally biased region" description="Polar residues" evidence="2">
    <location>
        <begin position="300"/>
        <end position="309"/>
    </location>
</feature>
<feature type="region of interest" description="Disordered" evidence="2">
    <location>
        <begin position="299"/>
        <end position="350"/>
    </location>
</feature>
<sequence length="488" mass="54757">MVTQNLHPEANPRGKLEKAFCQGWSENGDQQHTRHQCFFEMLCKRSKSVDIVLLQAIVSMFVMSGRKVSDSTLDELQSRLKNLNDAVTSASAPPRLARKQSDPKSPARKCRDELADLTCCILASSRELLSQLPEARRPRSKESAHLAVSIVKRLRARRLALNNEYRQSAIALLQWIDAVLSELPVVDRSFAEGQANTTSDDSLSASKGQLDSEKCSSHHVLDACFSSVSQPEIVTVSEKYKTEDNPLYDPTELTAPPPLPRRSRHKSACAWKLEAENIPSEMNAATGTKESCFEDKPHVNISSDSTCGNPSEGRSRNRQVVLAPHTRYADLPTSSEEDVGSNDGTNPDERNKFIEFTFTASCDASVHNLRDPIPMLPVTTIASKQEVAYVMAEFMTLQKVCDSQEVTIRELQNENKKLRDQSTAQNKKLKLTQLKNRDLKDRCIALDLRIGMFEAQQQEEREVFLERKTQKESELETLVSRLADLVQV</sequence>
<feature type="region of interest" description="Disordered" evidence="2">
    <location>
        <begin position="241"/>
        <end position="263"/>
    </location>
</feature>
<organism evidence="3 4">
    <name type="scientific">Cymbomonas tetramitiformis</name>
    <dbReference type="NCBI Taxonomy" id="36881"/>
    <lineage>
        <taxon>Eukaryota</taxon>
        <taxon>Viridiplantae</taxon>
        <taxon>Chlorophyta</taxon>
        <taxon>Pyramimonadophyceae</taxon>
        <taxon>Pyramimonadales</taxon>
        <taxon>Pyramimonadaceae</taxon>
        <taxon>Cymbomonas</taxon>
    </lineage>
</organism>
<protein>
    <submittedName>
        <fullName evidence="3">Uncharacterized protein</fullName>
    </submittedName>
</protein>
<evidence type="ECO:0000256" key="2">
    <source>
        <dbReference type="SAM" id="MobiDB-lite"/>
    </source>
</evidence>
<evidence type="ECO:0000313" key="3">
    <source>
        <dbReference type="EMBL" id="KAK3277219.1"/>
    </source>
</evidence>
<accession>A0AAE0LA24</accession>
<keyword evidence="4" id="KW-1185">Reference proteome</keyword>
<feature type="region of interest" description="Disordered" evidence="2">
    <location>
        <begin position="87"/>
        <end position="108"/>
    </location>
</feature>
<name>A0AAE0LA24_9CHLO</name>
<comment type="caution">
    <text evidence="3">The sequence shown here is derived from an EMBL/GenBank/DDBJ whole genome shotgun (WGS) entry which is preliminary data.</text>
</comment>
<dbReference type="Proteomes" id="UP001190700">
    <property type="component" value="Unassembled WGS sequence"/>
</dbReference>
<evidence type="ECO:0000256" key="1">
    <source>
        <dbReference type="SAM" id="Coils"/>
    </source>
</evidence>